<name>A0A7W2JQS1_9PSED</name>
<dbReference type="GO" id="GO:0003911">
    <property type="term" value="F:DNA ligase (NAD+) activity"/>
    <property type="evidence" value="ECO:0007669"/>
    <property type="project" value="UniProtKB-UniRule"/>
</dbReference>
<evidence type="ECO:0000313" key="11">
    <source>
        <dbReference type="Proteomes" id="UP000541770"/>
    </source>
</evidence>
<evidence type="ECO:0000256" key="1">
    <source>
        <dbReference type="ARBA" id="ARBA00022598"/>
    </source>
</evidence>
<dbReference type="EC" id="6.5.1.2" evidence="7"/>
<dbReference type="InterPro" id="IPR010994">
    <property type="entry name" value="RuvA_2-like"/>
</dbReference>
<dbReference type="GO" id="GO:0006260">
    <property type="term" value="P:DNA replication"/>
    <property type="evidence" value="ECO:0007669"/>
    <property type="project" value="UniProtKB-KW"/>
</dbReference>
<evidence type="ECO:0000256" key="8">
    <source>
        <dbReference type="SAM" id="SignalP"/>
    </source>
</evidence>
<dbReference type="InterPro" id="IPR012340">
    <property type="entry name" value="NA-bd_OB-fold"/>
</dbReference>
<dbReference type="SUPFAM" id="SSF47781">
    <property type="entry name" value="RuvA domain 2-like"/>
    <property type="match status" value="1"/>
</dbReference>
<dbReference type="NCBIfam" id="NF005987">
    <property type="entry name" value="PRK08097.1"/>
    <property type="match status" value="1"/>
</dbReference>
<evidence type="ECO:0000256" key="5">
    <source>
        <dbReference type="ARBA" id="ARBA00023204"/>
    </source>
</evidence>
<dbReference type="AlphaFoldDB" id="A0A7W2JQS1"/>
<dbReference type="InterPro" id="IPR004150">
    <property type="entry name" value="NAD_DNA_ligase_OB"/>
</dbReference>
<gene>
    <name evidence="7 10" type="primary">ligB</name>
    <name evidence="10" type="ORF">H4C75_01100</name>
</gene>
<evidence type="ECO:0000256" key="2">
    <source>
        <dbReference type="ARBA" id="ARBA00022705"/>
    </source>
</evidence>
<protein>
    <recommendedName>
        <fullName evidence="7">DNA ligase B</fullName>
        <ecNumber evidence="7">6.5.1.2</ecNumber>
    </recommendedName>
    <alternativeName>
        <fullName evidence="7">Polydeoxyribonucleotide synthase [NAD(+)] B</fullName>
    </alternativeName>
</protein>
<dbReference type="EMBL" id="JACGDE010000001">
    <property type="protein sequence ID" value="MBA6063358.1"/>
    <property type="molecule type" value="Genomic_DNA"/>
</dbReference>
<evidence type="ECO:0000256" key="4">
    <source>
        <dbReference type="ARBA" id="ARBA00023027"/>
    </source>
</evidence>
<dbReference type="Gene3D" id="3.30.470.30">
    <property type="entry name" value="DNA ligase/mRNA capping enzyme"/>
    <property type="match status" value="1"/>
</dbReference>
<feature type="domain" description="NAD-dependent DNA ligase N-terminal" evidence="9">
    <location>
        <begin position="29"/>
        <end position="426"/>
    </location>
</feature>
<evidence type="ECO:0000313" key="10">
    <source>
        <dbReference type="EMBL" id="MBA6063358.1"/>
    </source>
</evidence>
<dbReference type="HAMAP" id="MF_01587">
    <property type="entry name" value="DNA_ligase_B"/>
    <property type="match status" value="1"/>
</dbReference>
<keyword evidence="5 7" id="KW-0234">DNA repair</keyword>
<dbReference type="Gene3D" id="2.40.50.140">
    <property type="entry name" value="Nucleic acid-binding proteins"/>
    <property type="match status" value="1"/>
</dbReference>
<sequence>MPLLLIFIALLLHHPVAQASTCPAWDTAQAEAEVAQLRATLAHWDEQYHRQGVALVADELYDQSRQHLLELQACFGLSHSDSPLASARGTAPHPIPHTGVGKLADEQAVARWLQGKRNVWMQPKVDGVAVSLIYRQGQLTGLLSRGDGILGHDWSRHIPLLSGIVQQLSQPLDAVFQGELYWRLNNHVQAEAGSANARGTVAGMLARTRMSEEQGASIGLFVWDWPHGPDNQAERLARLAALGFTDSQRLSVAIDGFAEAARWRQHWYHSPLPFATDGVILRQDSRPAAQRWRAQAPYWIAAWKYPFTQALAQVRDVQFRIGRTGRITPLLVLQPVTLDDRRINQLSLGSLARWKELDIRPGDQIAVSLAGMTIPRLHSVVHRAARRPIVQAPDPATYHAFSCWQAVEGCQQQFIARLAWLSGKQGLDLPGMGAETWKRLVESGHIVQLTDWLSLDQKQLLEVPGIAEARARQLHAAFAQARQQPFQRWLRGLGIPAPSSLQLGPDWPTLASRNIEQWLAEPGVGPGRAEQLQAFFAHEQVQGLVGNLRNHAIEGF</sequence>
<dbReference type="InterPro" id="IPR013839">
    <property type="entry name" value="DNAligase_adenylation"/>
</dbReference>
<dbReference type="GO" id="GO:0006281">
    <property type="term" value="P:DNA repair"/>
    <property type="evidence" value="ECO:0007669"/>
    <property type="project" value="UniProtKB-KW"/>
</dbReference>
<dbReference type="Gene3D" id="1.10.287.610">
    <property type="entry name" value="Helix hairpin bin"/>
    <property type="match status" value="1"/>
</dbReference>
<dbReference type="Proteomes" id="UP000541770">
    <property type="component" value="Unassembled WGS sequence"/>
</dbReference>
<keyword evidence="4 7" id="KW-0520">NAD</keyword>
<dbReference type="SUPFAM" id="SSF56091">
    <property type="entry name" value="DNA ligase/mRNA capping enzyme, catalytic domain"/>
    <property type="match status" value="1"/>
</dbReference>
<dbReference type="InterPro" id="IPR013840">
    <property type="entry name" value="DNAligase_N"/>
</dbReference>
<reference evidence="10 11" key="1">
    <citation type="submission" date="2020-07" db="EMBL/GenBank/DDBJ databases">
        <title>Diversity of carbapenemase encoding genes among Pseudomonas putida group clinical isolates in a tertiary Brazilian hospital.</title>
        <authorList>
            <person name="Alberto-Lei F."/>
            <person name="Nodari C.S."/>
            <person name="Streling A.P."/>
            <person name="Paulino J.T."/>
            <person name="Bessa-Neto F.O."/>
            <person name="Cayo R."/>
            <person name="Gales A.C."/>
        </authorList>
    </citation>
    <scope>NUCLEOTIDE SEQUENCE [LARGE SCALE GENOMIC DNA]</scope>
    <source>
        <strain evidence="10 11">14802</strain>
    </source>
</reference>
<dbReference type="SUPFAM" id="SSF50249">
    <property type="entry name" value="Nucleic acid-binding proteins"/>
    <property type="match status" value="1"/>
</dbReference>
<dbReference type="Pfam" id="PF01653">
    <property type="entry name" value="DNA_ligase_aden"/>
    <property type="match status" value="1"/>
</dbReference>
<dbReference type="PANTHER" id="PTHR47810">
    <property type="entry name" value="DNA LIGASE"/>
    <property type="match status" value="1"/>
</dbReference>
<feature type="active site" description="N6-AMP-lysine intermediate" evidence="7">
    <location>
        <position position="124"/>
    </location>
</feature>
<comment type="catalytic activity">
    <reaction evidence="6 7">
        <text>NAD(+) + (deoxyribonucleotide)n-3'-hydroxyl + 5'-phospho-(deoxyribonucleotide)m = (deoxyribonucleotide)n+m + AMP + beta-nicotinamide D-nucleotide.</text>
        <dbReference type="EC" id="6.5.1.2"/>
    </reaction>
</comment>
<evidence type="ECO:0000256" key="6">
    <source>
        <dbReference type="ARBA" id="ARBA00034005"/>
    </source>
</evidence>
<dbReference type="InterPro" id="IPR020923">
    <property type="entry name" value="DNA_ligase_B"/>
</dbReference>
<dbReference type="SMART" id="SM00532">
    <property type="entry name" value="LIGANc"/>
    <property type="match status" value="1"/>
</dbReference>
<dbReference type="InterPro" id="IPR050326">
    <property type="entry name" value="NAD_dep_DNA_ligaseB"/>
</dbReference>
<dbReference type="Gene3D" id="1.10.150.20">
    <property type="entry name" value="5' to 3' exonuclease, C-terminal subdomain"/>
    <property type="match status" value="1"/>
</dbReference>
<organism evidence="10 11">
    <name type="scientific">Pseudomonas mosselii</name>
    <dbReference type="NCBI Taxonomy" id="78327"/>
    <lineage>
        <taxon>Bacteria</taxon>
        <taxon>Pseudomonadati</taxon>
        <taxon>Pseudomonadota</taxon>
        <taxon>Gammaproteobacteria</taxon>
        <taxon>Pseudomonadales</taxon>
        <taxon>Pseudomonadaceae</taxon>
        <taxon>Pseudomonas</taxon>
    </lineage>
</organism>
<evidence type="ECO:0000259" key="9">
    <source>
        <dbReference type="SMART" id="SM00532"/>
    </source>
</evidence>
<keyword evidence="2 7" id="KW-0235">DNA replication</keyword>
<keyword evidence="1 7" id="KW-0436">Ligase</keyword>
<dbReference type="InterPro" id="IPR033136">
    <property type="entry name" value="DNA_ligase_CS"/>
</dbReference>
<evidence type="ECO:0000256" key="3">
    <source>
        <dbReference type="ARBA" id="ARBA00022763"/>
    </source>
</evidence>
<dbReference type="Pfam" id="PF14520">
    <property type="entry name" value="HHH_5"/>
    <property type="match status" value="1"/>
</dbReference>
<dbReference type="Pfam" id="PF03120">
    <property type="entry name" value="OB_DNA_ligase"/>
    <property type="match status" value="1"/>
</dbReference>
<comment type="similarity">
    <text evidence="7">Belongs to the NAD-dependent DNA ligase family. LigB subfamily.</text>
</comment>
<dbReference type="PANTHER" id="PTHR47810:SF1">
    <property type="entry name" value="DNA LIGASE B"/>
    <property type="match status" value="1"/>
</dbReference>
<comment type="function">
    <text evidence="7">Catalyzes the formation of phosphodiester linkages between 5'-phosphoryl and 3'-hydroxyl groups in double-stranded DNA using NAD as a coenzyme and as the energy source for the reaction.</text>
</comment>
<dbReference type="RefSeq" id="WP_062360201.1">
    <property type="nucleotide sequence ID" value="NZ_JABWRL010000013.1"/>
</dbReference>
<keyword evidence="3 7" id="KW-0227">DNA damage</keyword>
<feature type="chain" id="PRO_5030992242" description="DNA ligase B" evidence="8">
    <location>
        <begin position="20"/>
        <end position="556"/>
    </location>
</feature>
<feature type="signal peptide" evidence="8">
    <location>
        <begin position="1"/>
        <end position="19"/>
    </location>
</feature>
<evidence type="ECO:0000256" key="7">
    <source>
        <dbReference type="HAMAP-Rule" id="MF_01587"/>
    </source>
</evidence>
<proteinExistence type="inferred from homology"/>
<keyword evidence="8" id="KW-0732">Signal</keyword>
<comment type="caution">
    <text evidence="10">The sequence shown here is derived from an EMBL/GenBank/DDBJ whole genome shotgun (WGS) entry which is preliminary data.</text>
</comment>
<dbReference type="PROSITE" id="PS01056">
    <property type="entry name" value="DNA_LIGASE_N2"/>
    <property type="match status" value="1"/>
</dbReference>
<accession>A0A7W2JQS1</accession>